<dbReference type="Proteomes" id="UP001178461">
    <property type="component" value="Chromosome 4"/>
</dbReference>
<sequence>MCSSIHIYSQILLLLVPPQIRLPPHTQEAGRWRQGPIPGLACKSRPACVCFHFPVQRLLGKGERWLQNLSGPGLREEAKLGSAVAERNGQLRPQRCGVACCGKPNVTRGRAILKNVSWNGIFLILPQLLL</sequence>
<dbReference type="AlphaFoldDB" id="A0AA35P1J8"/>
<reference evidence="1" key="1">
    <citation type="submission" date="2022-12" db="EMBL/GenBank/DDBJ databases">
        <authorList>
            <person name="Alioto T."/>
            <person name="Alioto T."/>
            <person name="Gomez Garrido J."/>
        </authorList>
    </citation>
    <scope>NUCLEOTIDE SEQUENCE</scope>
</reference>
<keyword evidence="2" id="KW-1185">Reference proteome</keyword>
<protein>
    <submittedName>
        <fullName evidence="1">Uncharacterized protein</fullName>
    </submittedName>
</protein>
<organism evidence="1 2">
    <name type="scientific">Podarcis lilfordi</name>
    <name type="common">Lilford's wall lizard</name>
    <dbReference type="NCBI Taxonomy" id="74358"/>
    <lineage>
        <taxon>Eukaryota</taxon>
        <taxon>Metazoa</taxon>
        <taxon>Chordata</taxon>
        <taxon>Craniata</taxon>
        <taxon>Vertebrata</taxon>
        <taxon>Euteleostomi</taxon>
        <taxon>Lepidosauria</taxon>
        <taxon>Squamata</taxon>
        <taxon>Bifurcata</taxon>
        <taxon>Unidentata</taxon>
        <taxon>Episquamata</taxon>
        <taxon>Laterata</taxon>
        <taxon>Lacertibaenia</taxon>
        <taxon>Lacertidae</taxon>
        <taxon>Podarcis</taxon>
    </lineage>
</organism>
<evidence type="ECO:0000313" key="2">
    <source>
        <dbReference type="Proteomes" id="UP001178461"/>
    </source>
</evidence>
<dbReference type="EMBL" id="OX395129">
    <property type="protein sequence ID" value="CAI5772166.1"/>
    <property type="molecule type" value="Genomic_DNA"/>
</dbReference>
<gene>
    <name evidence="1" type="ORF">PODLI_1B015342</name>
</gene>
<evidence type="ECO:0000313" key="1">
    <source>
        <dbReference type="EMBL" id="CAI5772166.1"/>
    </source>
</evidence>
<proteinExistence type="predicted"/>
<name>A0AA35P1J8_9SAUR</name>
<accession>A0AA35P1J8</accession>